<evidence type="ECO:0000256" key="4">
    <source>
        <dbReference type="ARBA" id="ARBA00022692"/>
    </source>
</evidence>
<dbReference type="InterPro" id="IPR011701">
    <property type="entry name" value="MFS"/>
</dbReference>
<dbReference type="GO" id="GO:0022857">
    <property type="term" value="F:transmembrane transporter activity"/>
    <property type="evidence" value="ECO:0007669"/>
    <property type="project" value="InterPro"/>
</dbReference>
<evidence type="ECO:0000313" key="9">
    <source>
        <dbReference type="EMBL" id="PXV85693.1"/>
    </source>
</evidence>
<feature type="domain" description="Major facilitator superfamily (MFS) profile" evidence="8">
    <location>
        <begin position="7"/>
        <end position="384"/>
    </location>
</feature>
<feature type="transmembrane region" description="Helical" evidence="7">
    <location>
        <begin position="207"/>
        <end position="230"/>
    </location>
</feature>
<evidence type="ECO:0000256" key="1">
    <source>
        <dbReference type="ARBA" id="ARBA00004651"/>
    </source>
</evidence>
<feature type="transmembrane region" description="Helical" evidence="7">
    <location>
        <begin position="273"/>
        <end position="290"/>
    </location>
</feature>
<evidence type="ECO:0000313" key="12">
    <source>
        <dbReference type="Proteomes" id="UP000247523"/>
    </source>
</evidence>
<feature type="transmembrane region" description="Helical" evidence="7">
    <location>
        <begin position="131"/>
        <end position="153"/>
    </location>
</feature>
<keyword evidence="11" id="KW-1185">Reference proteome</keyword>
<dbReference type="Gene3D" id="1.20.1250.20">
    <property type="entry name" value="MFS general substrate transporter like domains"/>
    <property type="match status" value="2"/>
</dbReference>
<feature type="transmembrane region" description="Helical" evidence="7">
    <location>
        <begin position="73"/>
        <end position="91"/>
    </location>
</feature>
<evidence type="ECO:0000256" key="7">
    <source>
        <dbReference type="SAM" id="Phobius"/>
    </source>
</evidence>
<evidence type="ECO:0000256" key="6">
    <source>
        <dbReference type="ARBA" id="ARBA00023136"/>
    </source>
</evidence>
<dbReference type="PANTHER" id="PTHR23514:SF3">
    <property type="entry name" value="BYPASS OF STOP CODON PROTEIN 6"/>
    <property type="match status" value="1"/>
</dbReference>
<evidence type="ECO:0000256" key="5">
    <source>
        <dbReference type="ARBA" id="ARBA00022989"/>
    </source>
</evidence>
<comment type="subcellular location">
    <subcellularLocation>
        <location evidence="1">Cell membrane</location>
        <topology evidence="1">Multi-pass membrane protein</topology>
    </subcellularLocation>
</comment>
<feature type="transmembrane region" description="Helical" evidence="7">
    <location>
        <begin position="12"/>
        <end position="33"/>
    </location>
</feature>
<dbReference type="RefSeq" id="WP_094376252.1">
    <property type="nucleotide sequence ID" value="NZ_NOKA02000017.1"/>
</dbReference>
<protein>
    <submittedName>
        <fullName evidence="9">Fucose permease</fullName>
    </submittedName>
    <submittedName>
        <fullName evidence="10">MFS transporter</fullName>
    </submittedName>
</protein>
<dbReference type="Proteomes" id="UP000247523">
    <property type="component" value="Unassembled WGS sequence"/>
</dbReference>
<sequence length="388" mass="41996">MSKKMRLFIPCYYAFFANGMMALVLGSILTYLIKEARLSYSIAGGLLSAFAIGNLLASFVNPAMAGKIGRKKTTIILSALVPIDLFMISLIPATPVLYVACILLGIGRGSVSIINNMVVNDYDGTPFALNLLHTVFAMGAFLAPFLTSLFVNAGLNWRYIIYTVTSLSLLSVLGYVTLPLEDKKNNREKNKNQSTQKENGFLKSPDFYFCGLLLFFYLGVENCVNGWFVTYFKGIGIMSDTYATNLVSITWIVIMLGRLTTGYLSKKLSKYKIMLINCSCTVVFFGLLIATKNLTVITIAVIGLGFFFAGIYPTGIANAGELIKGSTAGMSMLLAMAAMGGIITPQLVGVIADGSIGLTGAITFLSVNVAMMLLFAVISYNRSKNQIV</sequence>
<organism evidence="10 11">
    <name type="scientific">Lachnotalea glycerini</name>
    <dbReference type="NCBI Taxonomy" id="1763509"/>
    <lineage>
        <taxon>Bacteria</taxon>
        <taxon>Bacillati</taxon>
        <taxon>Bacillota</taxon>
        <taxon>Clostridia</taxon>
        <taxon>Lachnospirales</taxon>
        <taxon>Lachnospiraceae</taxon>
        <taxon>Lachnotalea</taxon>
    </lineage>
</organism>
<feature type="transmembrane region" description="Helical" evidence="7">
    <location>
        <begin position="39"/>
        <end position="61"/>
    </location>
</feature>
<reference evidence="9 12" key="2">
    <citation type="submission" date="2018-05" db="EMBL/GenBank/DDBJ databases">
        <title>Genomic Encyclopedia of Type Strains, Phase IV (KMG-IV): sequencing the most valuable type-strain genomes for metagenomic binning, comparative biology and taxonomic classification.</title>
        <authorList>
            <person name="Goeker M."/>
        </authorList>
    </citation>
    <scope>NUCLEOTIDE SEQUENCE [LARGE SCALE GENOMIC DNA]</scope>
    <source>
        <strain evidence="9 12">DSM 28816</strain>
    </source>
</reference>
<comment type="similarity">
    <text evidence="2">Belongs to the major facilitator superfamily.</text>
</comment>
<dbReference type="EMBL" id="NOKA02000017">
    <property type="protein sequence ID" value="RDY31372.1"/>
    <property type="molecule type" value="Genomic_DNA"/>
</dbReference>
<dbReference type="Proteomes" id="UP000216411">
    <property type="component" value="Unassembled WGS sequence"/>
</dbReference>
<keyword evidence="5 7" id="KW-1133">Transmembrane helix</keyword>
<reference evidence="10" key="3">
    <citation type="submission" date="2018-07" db="EMBL/GenBank/DDBJ databases">
        <authorList>
            <person name="Quirk P.G."/>
            <person name="Krulwich T.A."/>
        </authorList>
    </citation>
    <scope>NUCLEOTIDE SEQUENCE</scope>
    <source>
        <strain evidence="10">CCRI-19302</strain>
    </source>
</reference>
<evidence type="ECO:0000256" key="2">
    <source>
        <dbReference type="ARBA" id="ARBA00008335"/>
    </source>
</evidence>
<evidence type="ECO:0000256" key="3">
    <source>
        <dbReference type="ARBA" id="ARBA00022448"/>
    </source>
</evidence>
<keyword evidence="4 7" id="KW-0812">Transmembrane</keyword>
<dbReference type="PROSITE" id="PS50850">
    <property type="entry name" value="MFS"/>
    <property type="match status" value="1"/>
</dbReference>
<evidence type="ECO:0000313" key="11">
    <source>
        <dbReference type="Proteomes" id="UP000216411"/>
    </source>
</evidence>
<evidence type="ECO:0000313" key="10">
    <source>
        <dbReference type="EMBL" id="RDY31372.1"/>
    </source>
</evidence>
<dbReference type="EMBL" id="QICS01000015">
    <property type="protein sequence ID" value="PXV85693.1"/>
    <property type="molecule type" value="Genomic_DNA"/>
</dbReference>
<comment type="caution">
    <text evidence="10">The sequence shown here is derived from an EMBL/GenBank/DDBJ whole genome shotgun (WGS) entry which is preliminary data.</text>
</comment>
<gene>
    <name evidence="9" type="ORF">C8E03_11546</name>
    <name evidence="10" type="ORF">CG710_010235</name>
</gene>
<dbReference type="InterPro" id="IPR036259">
    <property type="entry name" value="MFS_trans_sf"/>
</dbReference>
<accession>A0A255IMF5</accession>
<dbReference type="GO" id="GO:0005886">
    <property type="term" value="C:plasma membrane"/>
    <property type="evidence" value="ECO:0007669"/>
    <property type="project" value="UniProtKB-SubCell"/>
</dbReference>
<dbReference type="AlphaFoldDB" id="A0A255IMF5"/>
<keyword evidence="6 7" id="KW-0472">Membrane</keyword>
<feature type="transmembrane region" description="Helical" evidence="7">
    <location>
        <begin position="97"/>
        <end position="119"/>
    </location>
</feature>
<dbReference type="InterPro" id="IPR020846">
    <property type="entry name" value="MFS_dom"/>
</dbReference>
<feature type="transmembrane region" description="Helical" evidence="7">
    <location>
        <begin position="332"/>
        <end position="352"/>
    </location>
</feature>
<name>A0A255IMF5_9FIRM</name>
<keyword evidence="3" id="KW-0813">Transport</keyword>
<dbReference type="PANTHER" id="PTHR23514">
    <property type="entry name" value="BYPASS OF STOP CODON PROTEIN 6"/>
    <property type="match status" value="1"/>
</dbReference>
<feature type="transmembrane region" description="Helical" evidence="7">
    <location>
        <begin position="159"/>
        <end position="180"/>
    </location>
</feature>
<dbReference type="InterPro" id="IPR051788">
    <property type="entry name" value="MFS_Transporter"/>
</dbReference>
<feature type="transmembrane region" description="Helical" evidence="7">
    <location>
        <begin position="358"/>
        <end position="380"/>
    </location>
</feature>
<dbReference type="SUPFAM" id="SSF103473">
    <property type="entry name" value="MFS general substrate transporter"/>
    <property type="match status" value="1"/>
</dbReference>
<feature type="transmembrane region" description="Helical" evidence="7">
    <location>
        <begin position="296"/>
        <end position="320"/>
    </location>
</feature>
<feature type="transmembrane region" description="Helical" evidence="7">
    <location>
        <begin position="242"/>
        <end position="261"/>
    </location>
</feature>
<proteinExistence type="inferred from homology"/>
<dbReference type="Pfam" id="PF07690">
    <property type="entry name" value="MFS_1"/>
    <property type="match status" value="1"/>
</dbReference>
<evidence type="ECO:0000259" key="8">
    <source>
        <dbReference type="PROSITE" id="PS50850"/>
    </source>
</evidence>
<dbReference type="OrthoDB" id="44917at2"/>
<reference evidence="10 11" key="1">
    <citation type="journal article" date="2017" name="Genome Announc.">
        <title>Draft Genome Sequence of a Sporulating and Motile Strain of Lachnotalea glycerini Isolated from Water in Quebec City, Canada.</title>
        <authorList>
            <person name="Maheux A.F."/>
            <person name="Boudreau D.K."/>
            <person name="Berube E."/>
            <person name="Boissinot M."/>
            <person name="Raymond F."/>
            <person name="Brodeur S."/>
            <person name="Corbeil J."/>
            <person name="Isabel S."/>
            <person name="Omar R.F."/>
            <person name="Bergeron M.G."/>
        </authorList>
    </citation>
    <scope>NUCLEOTIDE SEQUENCE [LARGE SCALE GENOMIC DNA]</scope>
    <source>
        <strain evidence="10 11">CCRI-19302</strain>
    </source>
</reference>